<evidence type="ECO:0000256" key="1">
    <source>
        <dbReference type="SAM" id="SignalP"/>
    </source>
</evidence>
<name>A0A366HMC2_9BACT</name>
<gene>
    <name evidence="2" type="ORF">DES53_105126</name>
</gene>
<keyword evidence="1" id="KW-0732">Signal</keyword>
<dbReference type="RefSeq" id="WP_113959205.1">
    <property type="nucleotide sequence ID" value="NZ_QNRR01000005.1"/>
</dbReference>
<dbReference type="Pfam" id="PF13557">
    <property type="entry name" value="Phenol_MetA_deg"/>
    <property type="match status" value="1"/>
</dbReference>
<reference evidence="2 3" key="1">
    <citation type="submission" date="2018-06" db="EMBL/GenBank/DDBJ databases">
        <title>Genomic Encyclopedia of Type Strains, Phase IV (KMG-IV): sequencing the most valuable type-strain genomes for metagenomic binning, comparative biology and taxonomic classification.</title>
        <authorList>
            <person name="Goeker M."/>
        </authorList>
    </citation>
    <scope>NUCLEOTIDE SEQUENCE [LARGE SCALE GENOMIC DNA]</scope>
    <source>
        <strain evidence="2 3">DSM 25532</strain>
    </source>
</reference>
<proteinExistence type="predicted"/>
<dbReference type="EMBL" id="QNRR01000005">
    <property type="protein sequence ID" value="RBP43727.1"/>
    <property type="molecule type" value="Genomic_DNA"/>
</dbReference>
<dbReference type="InterPro" id="IPR025737">
    <property type="entry name" value="FApF"/>
</dbReference>
<organism evidence="2 3">
    <name type="scientific">Roseimicrobium gellanilyticum</name>
    <dbReference type="NCBI Taxonomy" id="748857"/>
    <lineage>
        <taxon>Bacteria</taxon>
        <taxon>Pseudomonadati</taxon>
        <taxon>Verrucomicrobiota</taxon>
        <taxon>Verrucomicrobiia</taxon>
        <taxon>Verrucomicrobiales</taxon>
        <taxon>Verrucomicrobiaceae</taxon>
        <taxon>Roseimicrobium</taxon>
    </lineage>
</organism>
<dbReference type="Proteomes" id="UP000253426">
    <property type="component" value="Unassembled WGS sequence"/>
</dbReference>
<protein>
    <submittedName>
        <fullName evidence="2">Outer membrane putative beta-barrel porin/alpha-amylase</fullName>
    </submittedName>
</protein>
<accession>A0A366HMC2</accession>
<comment type="caution">
    <text evidence="2">The sequence shown here is derived from an EMBL/GenBank/DDBJ whole genome shotgun (WGS) entry which is preliminary data.</text>
</comment>
<sequence>MRVSILFLSLFPVVCQALEPASPPDKSSYTLLNPTPREFMREMSTDRPDTTESAYSVDAGHFQVESTLFGFAKDGGVEGFTFAESNFKLGLTNNTDLQLVVPFYEHVRGDGVDEGGIGDLQVRWKWNLLGNDQGDIALAVMPFIKAPTASHDLGNDKVEGGVILPLAVTLNDTFSFGTMFEVDWVYDDVRDGYEVDFVNTIVLGIELSERWGSFVEFISVATTRAEASWEGYAKAGVTFAVSDDFVLDAGAAVGVNDAAEDFGAFVGFSWRH</sequence>
<evidence type="ECO:0000313" key="3">
    <source>
        <dbReference type="Proteomes" id="UP000253426"/>
    </source>
</evidence>
<keyword evidence="3" id="KW-1185">Reference proteome</keyword>
<feature type="chain" id="PRO_5016743076" evidence="1">
    <location>
        <begin position="18"/>
        <end position="272"/>
    </location>
</feature>
<dbReference type="OrthoDB" id="189778at2"/>
<dbReference type="AlphaFoldDB" id="A0A366HMC2"/>
<feature type="signal peptide" evidence="1">
    <location>
        <begin position="1"/>
        <end position="17"/>
    </location>
</feature>
<evidence type="ECO:0000313" key="2">
    <source>
        <dbReference type="EMBL" id="RBP43727.1"/>
    </source>
</evidence>